<dbReference type="InterPro" id="IPR011079">
    <property type="entry name" value="Ala_racemase_C"/>
</dbReference>
<dbReference type="InterPro" id="IPR036565">
    <property type="entry name" value="Mur-like_cat_sf"/>
</dbReference>
<comment type="cofactor">
    <cofactor evidence="1 4">
        <name>pyridoxal 5'-phosphate</name>
        <dbReference type="ChEBI" id="CHEBI:597326"/>
    </cofactor>
</comment>
<dbReference type="InterPro" id="IPR035911">
    <property type="entry name" value="MurE/MurF_N"/>
</dbReference>
<evidence type="ECO:0000256" key="3">
    <source>
        <dbReference type="ARBA" id="ARBA00023235"/>
    </source>
</evidence>
<feature type="domain" description="Alanine racemase C-terminal" evidence="5">
    <location>
        <begin position="681"/>
        <end position="807"/>
    </location>
</feature>
<dbReference type="NCBIfam" id="TIGR00492">
    <property type="entry name" value="alr"/>
    <property type="match status" value="1"/>
</dbReference>
<dbReference type="CDD" id="cd00430">
    <property type="entry name" value="PLPDE_III_AR"/>
    <property type="match status" value="1"/>
</dbReference>
<evidence type="ECO:0000313" key="7">
    <source>
        <dbReference type="Proteomes" id="UP000030101"/>
    </source>
</evidence>
<dbReference type="SUPFAM" id="SSF51419">
    <property type="entry name" value="PLP-binding barrel"/>
    <property type="match status" value="1"/>
</dbReference>
<keyword evidence="2 4" id="KW-0663">Pyridoxal phosphate</keyword>
<dbReference type="SUPFAM" id="SSF53244">
    <property type="entry name" value="MurD-like peptide ligases, peptide-binding domain"/>
    <property type="match status" value="1"/>
</dbReference>
<dbReference type="PANTHER" id="PTHR30511:SF0">
    <property type="entry name" value="ALANINE RACEMASE, CATABOLIC-RELATED"/>
    <property type="match status" value="1"/>
</dbReference>
<dbReference type="InterPro" id="IPR001608">
    <property type="entry name" value="Ala_racemase_N"/>
</dbReference>
<reference evidence="6 7" key="1">
    <citation type="submission" date="2014-08" db="EMBL/GenBank/DDBJ databases">
        <title>Porphyromonas canoris strain:OH2762 Genome sequencing.</title>
        <authorList>
            <person name="Wallis C."/>
            <person name="Deusch O."/>
            <person name="O'Flynn C."/>
            <person name="Davis I."/>
            <person name="Jospin G."/>
            <person name="Darling A.E."/>
            <person name="Coil D.A."/>
            <person name="Alexiev A."/>
            <person name="Horsfall A."/>
            <person name="Kirkwood N."/>
            <person name="Harris S."/>
            <person name="Eisen J.A."/>
        </authorList>
    </citation>
    <scope>NUCLEOTIDE SEQUENCE [LARGE SCALE GENOMIC DNA]</scope>
    <source>
        <strain evidence="7">COT-108 OH2762</strain>
    </source>
</reference>
<dbReference type="Pfam" id="PF00842">
    <property type="entry name" value="Ala_racemase_C"/>
    <property type="match status" value="1"/>
</dbReference>
<evidence type="ECO:0000256" key="4">
    <source>
        <dbReference type="HAMAP-Rule" id="MF_01201"/>
    </source>
</evidence>
<dbReference type="InterPro" id="IPR000821">
    <property type="entry name" value="Ala_racemase"/>
</dbReference>
<evidence type="ECO:0000313" key="6">
    <source>
        <dbReference type="EMBL" id="KGN93294.1"/>
    </source>
</evidence>
<dbReference type="SUPFAM" id="SSF63418">
    <property type="entry name" value="MurE/MurF N-terminal domain"/>
    <property type="match status" value="1"/>
</dbReference>
<feature type="active site" description="Proton acceptor; specific for L-alanine" evidence="4">
    <location>
        <position position="702"/>
    </location>
</feature>
<dbReference type="EC" id="5.1.1.1" evidence="4"/>
<gene>
    <name evidence="6" type="ORF">HQ43_01205</name>
</gene>
<evidence type="ECO:0000256" key="2">
    <source>
        <dbReference type="ARBA" id="ARBA00022898"/>
    </source>
</evidence>
<comment type="caution">
    <text evidence="6">The sequence shown here is derived from an EMBL/GenBank/DDBJ whole genome shotgun (WGS) entry which is preliminary data.</text>
</comment>
<protein>
    <recommendedName>
        <fullName evidence="4">Alanine racemase</fullName>
        <ecNumber evidence="4">5.1.1.1</ecNumber>
    </recommendedName>
</protein>
<dbReference type="Proteomes" id="UP000030101">
    <property type="component" value="Unassembled WGS sequence"/>
</dbReference>
<dbReference type="HAMAP" id="MF_01201">
    <property type="entry name" value="Ala_racemase"/>
    <property type="match status" value="1"/>
</dbReference>
<comment type="similarity">
    <text evidence="4">Belongs to the alanine racemase family.</text>
</comment>
<feature type="active site" description="Proton acceptor; specific for D-alanine" evidence="4">
    <location>
        <position position="472"/>
    </location>
</feature>
<accession>A0ABR4XMF1</accession>
<comment type="function">
    <text evidence="4">Catalyzes the interconversion of L-alanine and D-alanine. May also act on other amino acids.</text>
</comment>
<comment type="pathway">
    <text evidence="4">Amino-acid biosynthesis; D-alanine biosynthesis; D-alanine from L-alanine: step 1/1.</text>
</comment>
<dbReference type="Gene3D" id="3.20.20.10">
    <property type="entry name" value="Alanine racemase"/>
    <property type="match status" value="1"/>
</dbReference>
<dbReference type="EMBL" id="JQZV01000003">
    <property type="protein sequence ID" value="KGN93294.1"/>
    <property type="molecule type" value="Genomic_DNA"/>
</dbReference>
<dbReference type="SUPFAM" id="SSF53623">
    <property type="entry name" value="MurD-like peptide ligases, catalytic domain"/>
    <property type="match status" value="1"/>
</dbReference>
<dbReference type="RefSeq" id="WP_036788630.1">
    <property type="nucleotide sequence ID" value="NZ_JQZV01000003.1"/>
</dbReference>
<evidence type="ECO:0000259" key="5">
    <source>
        <dbReference type="SMART" id="SM01005"/>
    </source>
</evidence>
<dbReference type="Pfam" id="PF08245">
    <property type="entry name" value="Mur_ligase_M"/>
    <property type="match status" value="1"/>
</dbReference>
<dbReference type="Gene3D" id="2.40.37.10">
    <property type="entry name" value="Lyase, Ornithine Decarboxylase, Chain A, domain 1"/>
    <property type="match status" value="1"/>
</dbReference>
<dbReference type="InterPro" id="IPR013221">
    <property type="entry name" value="Mur_ligase_cen"/>
</dbReference>
<dbReference type="InterPro" id="IPR009006">
    <property type="entry name" value="Ala_racemase/Decarboxylase_C"/>
</dbReference>
<dbReference type="PRINTS" id="PR00992">
    <property type="entry name" value="ALARACEMASE"/>
</dbReference>
<dbReference type="Gene3D" id="3.90.190.20">
    <property type="entry name" value="Mur ligase, C-terminal domain"/>
    <property type="match status" value="1"/>
</dbReference>
<comment type="catalytic activity">
    <reaction evidence="4">
        <text>L-alanine = D-alanine</text>
        <dbReference type="Rhea" id="RHEA:20249"/>
        <dbReference type="ChEBI" id="CHEBI:57416"/>
        <dbReference type="ChEBI" id="CHEBI:57972"/>
        <dbReference type="EC" id="5.1.1.1"/>
    </reaction>
</comment>
<dbReference type="Gene3D" id="3.40.1190.10">
    <property type="entry name" value="Mur-like, catalytic domain"/>
    <property type="match status" value="1"/>
</dbReference>
<dbReference type="Pfam" id="PF01168">
    <property type="entry name" value="Ala_racemase_N"/>
    <property type="match status" value="1"/>
</dbReference>
<dbReference type="InterPro" id="IPR029066">
    <property type="entry name" value="PLP-binding_barrel"/>
</dbReference>
<organism evidence="6 7">
    <name type="scientific">Porphyromonas canoris</name>
    <dbReference type="NCBI Taxonomy" id="36875"/>
    <lineage>
        <taxon>Bacteria</taxon>
        <taxon>Pseudomonadati</taxon>
        <taxon>Bacteroidota</taxon>
        <taxon>Bacteroidia</taxon>
        <taxon>Bacteroidales</taxon>
        <taxon>Porphyromonadaceae</taxon>
        <taxon>Porphyromonas</taxon>
    </lineage>
</organism>
<feature type="modified residue" description="N6-(pyridoxal phosphate)lysine" evidence="4">
    <location>
        <position position="472"/>
    </location>
</feature>
<dbReference type="InterPro" id="IPR036615">
    <property type="entry name" value="Mur_ligase_C_dom_sf"/>
</dbReference>
<feature type="binding site" evidence="4">
    <location>
        <position position="570"/>
    </location>
    <ligand>
        <name>substrate</name>
    </ligand>
</feature>
<proteinExistence type="inferred from homology"/>
<dbReference type="Gene3D" id="3.40.1390.10">
    <property type="entry name" value="MurE/MurF, N-terminal domain"/>
    <property type="match status" value="1"/>
</dbReference>
<dbReference type="SUPFAM" id="SSF50621">
    <property type="entry name" value="Alanine racemase C-terminal domain-like"/>
    <property type="match status" value="1"/>
</dbReference>
<keyword evidence="3 4" id="KW-0413">Isomerase</keyword>
<sequence>MKLSRLASILGIQRIDHDREIEVLLTDSRQLTFPSSTLFFALITPTGDGHLYIDELYHAGVRAFVVEKLQKEESEYPEAQFLIVPDVLDALQKIGAERRQSFKGKVVAITGSNGKTTIKEYLYQLLTTAGVNADRSPRSFNSQIGVPLSLWQADPEAEVCLVEVGISKPGEMERLAKIVDPDIVLITNIGEAHQENFSSLQQKAEEKCKLATHSSPALLLYNGRDKVLSEAVSVISPPPLCRSYTEHRSRLTPPVSVAELLLPENLSAIMALLDELVPSLSPDTTIWSQLEPVEMRLEIFNGIYDTTIIDDAYNNDASALLLALEQLKRVSEKSQTPSCLILSDMTGMSAPHLREALLSQVSDMIRKMPPDKLIFVGKQLAALTAELSGMTSTPLCFESTNHFLETFDPQTLKGYTILLKGARTFKFEKISALFHPKRHQSILDINLTALLDNLKYYRSLVPSETRFVAMVKAFGYGSGDVEIARLLEAHHCHYLAVALIDEGVKLREEGIRMPIMVMNPESSALSHMCKHSLEPEVYSLALLDKLIESCRRLGITHYPIHIKLDTGMHRLGFDTHEEFLLLLDKLKSTNRVRVKSIFTHLAAADDITADEKTLGQLHTFQTWAEELEKTLGYTVLKHALNSAGISRFPQYSMDMVRLGIGLYGYPPYEDKGTLKTSLRAVASLKSIILQIKQIPAGDSVGYGTHATADTPRRIGIVPIGYADGIDRRLGNGNMSVRLQDGSLAPTIGNICMDAMMIDLTQASSVSEGEEVVIFDEQLPLQRLSSTLGTIPYEIITSISSRIARHYFRE</sequence>
<evidence type="ECO:0000256" key="1">
    <source>
        <dbReference type="ARBA" id="ARBA00001933"/>
    </source>
</evidence>
<feature type="binding site" evidence="4">
    <location>
        <position position="752"/>
    </location>
    <ligand>
        <name>substrate</name>
    </ligand>
</feature>
<keyword evidence="7" id="KW-1185">Reference proteome</keyword>
<name>A0ABR4XMF1_9PORP</name>
<dbReference type="PANTHER" id="PTHR30511">
    <property type="entry name" value="ALANINE RACEMASE"/>
    <property type="match status" value="1"/>
</dbReference>
<dbReference type="SMART" id="SM01005">
    <property type="entry name" value="Ala_racemase_C"/>
    <property type="match status" value="1"/>
</dbReference>